<gene>
    <name evidence="1" type="ORF">LLW17_15790</name>
</gene>
<name>A0ABS8GW27_9FLAO</name>
<proteinExistence type="predicted"/>
<dbReference type="EMBL" id="JAJGMW010000025">
    <property type="protein sequence ID" value="MCC4214189.1"/>
    <property type="molecule type" value="Genomic_DNA"/>
</dbReference>
<reference evidence="1 2" key="1">
    <citation type="submission" date="2021-11" db="EMBL/GenBank/DDBJ databases">
        <title>Seasonal and diel survey of microbial diversity of the Tyrrhenian coast.</title>
        <authorList>
            <person name="Gattoni G."/>
            <person name="Corral P."/>
        </authorList>
    </citation>
    <scope>NUCLEOTIDE SEQUENCE [LARGE SCALE GENOMIC DNA]</scope>
    <source>
        <strain evidence="1 2">Mr9</strain>
    </source>
</reference>
<evidence type="ECO:0000313" key="2">
    <source>
        <dbReference type="Proteomes" id="UP001197770"/>
    </source>
</evidence>
<accession>A0ABS8GW27</accession>
<evidence type="ECO:0008006" key="3">
    <source>
        <dbReference type="Google" id="ProtNLM"/>
    </source>
</evidence>
<organism evidence="1 2">
    <name type="scientific">Leeuwenhoekiella parthenopeia</name>
    <dbReference type="NCBI Taxonomy" id="2890320"/>
    <lineage>
        <taxon>Bacteria</taxon>
        <taxon>Pseudomonadati</taxon>
        <taxon>Bacteroidota</taxon>
        <taxon>Flavobacteriia</taxon>
        <taxon>Flavobacteriales</taxon>
        <taxon>Flavobacteriaceae</taxon>
        <taxon>Leeuwenhoekiella</taxon>
    </lineage>
</organism>
<keyword evidence="2" id="KW-1185">Reference proteome</keyword>
<protein>
    <recommendedName>
        <fullName evidence="3">Addiction module component</fullName>
    </recommendedName>
</protein>
<dbReference type="RefSeq" id="WP_228231253.1">
    <property type="nucleotide sequence ID" value="NZ_JAJGMW010000025.1"/>
</dbReference>
<comment type="caution">
    <text evidence="1">The sequence shown here is derived from an EMBL/GenBank/DDBJ whole genome shotgun (WGS) entry which is preliminary data.</text>
</comment>
<evidence type="ECO:0000313" key="1">
    <source>
        <dbReference type="EMBL" id="MCC4214189.1"/>
    </source>
</evidence>
<sequence>MSLENRKIKFVQDFLDIESEAVISRFESLLEAEKEGRFDQIASMTIERQHERIDRSESDFANNRFKTSSELISKYDSL</sequence>
<dbReference type="Proteomes" id="UP001197770">
    <property type="component" value="Unassembled WGS sequence"/>
</dbReference>